<dbReference type="InterPro" id="IPR050213">
    <property type="entry name" value="GST_superfamily"/>
</dbReference>
<dbReference type="SFLD" id="SFLDS00019">
    <property type="entry name" value="Glutathione_Transferase_(cytos"/>
    <property type="match status" value="1"/>
</dbReference>
<evidence type="ECO:0000256" key="2">
    <source>
        <dbReference type="ARBA" id="ARBA00022679"/>
    </source>
</evidence>
<comment type="similarity">
    <text evidence="3">Belongs to the GST superfamily. Sigma family.</text>
</comment>
<dbReference type="PROSITE" id="PS50404">
    <property type="entry name" value="GST_NTER"/>
    <property type="match status" value="1"/>
</dbReference>
<dbReference type="GO" id="GO:0006749">
    <property type="term" value="P:glutathione metabolic process"/>
    <property type="evidence" value="ECO:0007669"/>
    <property type="project" value="TreeGrafter"/>
</dbReference>
<organism evidence="7">
    <name type="scientific">Rhodnius neglectus</name>
    <dbReference type="NCBI Taxonomy" id="72488"/>
    <lineage>
        <taxon>Eukaryota</taxon>
        <taxon>Metazoa</taxon>
        <taxon>Ecdysozoa</taxon>
        <taxon>Arthropoda</taxon>
        <taxon>Hexapoda</taxon>
        <taxon>Insecta</taxon>
        <taxon>Pterygota</taxon>
        <taxon>Neoptera</taxon>
        <taxon>Paraneoptera</taxon>
        <taxon>Hemiptera</taxon>
        <taxon>Heteroptera</taxon>
        <taxon>Panheteroptera</taxon>
        <taxon>Cimicomorpha</taxon>
        <taxon>Reduviidae</taxon>
        <taxon>Triatominae</taxon>
        <taxon>Rhodnius</taxon>
    </lineage>
</organism>
<evidence type="ECO:0000256" key="4">
    <source>
        <dbReference type="ARBA" id="ARBA00047960"/>
    </source>
</evidence>
<dbReference type="EC" id="2.5.1.18" evidence="1"/>
<dbReference type="FunFam" id="1.20.1050.10:FF:000030">
    <property type="entry name" value="Glutathione S-transferase S1"/>
    <property type="match status" value="1"/>
</dbReference>
<proteinExistence type="evidence at transcript level"/>
<dbReference type="SFLD" id="SFLDG01205">
    <property type="entry name" value="AMPS.1"/>
    <property type="match status" value="1"/>
</dbReference>
<reference evidence="7" key="1">
    <citation type="journal article" date="2016" name="PLoS Negl. Trop. Dis.">
        <title>A Deep Insight into the Sialome of Rhodnius neglectus, a Vector of Chagas Disease.</title>
        <authorList>
            <person name="Santiago P.B."/>
            <person name="Assumpcao T.C."/>
            <person name="Araujo C.N."/>
            <person name="Bastos I.M."/>
            <person name="Neves D."/>
            <person name="Silva I.G."/>
            <person name="Charneau S."/>
            <person name="Queiroz R.M."/>
            <person name="Raiol T."/>
            <person name="Oliveira J.V."/>
            <person name="Sousa M.V."/>
            <person name="Calvo E."/>
            <person name="Ribeiro J.M."/>
            <person name="Santana J.M."/>
        </authorList>
    </citation>
    <scope>NUCLEOTIDE SEQUENCE</scope>
    <source>
        <tissue evidence="7">Salivary glands</tissue>
    </source>
</reference>
<dbReference type="InterPro" id="IPR040079">
    <property type="entry name" value="Glutathione_S-Trfase"/>
</dbReference>
<evidence type="ECO:0000313" key="7">
    <source>
        <dbReference type="EMBL" id="JAI56001.1"/>
    </source>
</evidence>
<dbReference type="CDD" id="cd03039">
    <property type="entry name" value="GST_N_Sigma_like"/>
    <property type="match status" value="1"/>
</dbReference>
<feature type="domain" description="GST C-terminal" evidence="6">
    <location>
        <begin position="81"/>
        <end position="201"/>
    </location>
</feature>
<dbReference type="PROSITE" id="PS50405">
    <property type="entry name" value="GST_CTER"/>
    <property type="match status" value="1"/>
</dbReference>
<evidence type="ECO:0000259" key="6">
    <source>
        <dbReference type="PROSITE" id="PS50405"/>
    </source>
</evidence>
<dbReference type="InterPro" id="IPR004046">
    <property type="entry name" value="GST_C"/>
</dbReference>
<evidence type="ECO:0000256" key="1">
    <source>
        <dbReference type="ARBA" id="ARBA00012452"/>
    </source>
</evidence>
<keyword evidence="2 7" id="KW-0808">Transferase</keyword>
<dbReference type="SUPFAM" id="SSF47616">
    <property type="entry name" value="GST C-terminal domain-like"/>
    <property type="match status" value="1"/>
</dbReference>
<dbReference type="AlphaFoldDB" id="A0A0P4VSA5"/>
<dbReference type="InterPro" id="IPR036249">
    <property type="entry name" value="Thioredoxin-like_sf"/>
</dbReference>
<dbReference type="Pfam" id="PF02798">
    <property type="entry name" value="GST_N"/>
    <property type="match status" value="1"/>
</dbReference>
<dbReference type="PANTHER" id="PTHR11571">
    <property type="entry name" value="GLUTATHIONE S-TRANSFERASE"/>
    <property type="match status" value="1"/>
</dbReference>
<dbReference type="GO" id="GO:0004602">
    <property type="term" value="F:glutathione peroxidase activity"/>
    <property type="evidence" value="ECO:0007669"/>
    <property type="project" value="UniProtKB-ARBA"/>
</dbReference>
<dbReference type="Gene3D" id="1.20.1050.130">
    <property type="match status" value="1"/>
</dbReference>
<dbReference type="GO" id="GO:0004364">
    <property type="term" value="F:glutathione transferase activity"/>
    <property type="evidence" value="ECO:0007669"/>
    <property type="project" value="UniProtKB-EC"/>
</dbReference>
<comment type="catalytic activity">
    <reaction evidence="4">
        <text>RX + glutathione = an S-substituted glutathione + a halide anion + H(+)</text>
        <dbReference type="Rhea" id="RHEA:16437"/>
        <dbReference type="ChEBI" id="CHEBI:15378"/>
        <dbReference type="ChEBI" id="CHEBI:16042"/>
        <dbReference type="ChEBI" id="CHEBI:17792"/>
        <dbReference type="ChEBI" id="CHEBI:57925"/>
        <dbReference type="ChEBI" id="CHEBI:90779"/>
        <dbReference type="EC" id="2.5.1.18"/>
    </reaction>
</comment>
<dbReference type="EMBL" id="GDKW01000594">
    <property type="protein sequence ID" value="JAI56001.1"/>
    <property type="molecule type" value="mRNA"/>
</dbReference>
<dbReference type="SUPFAM" id="SSF52833">
    <property type="entry name" value="Thioredoxin-like"/>
    <property type="match status" value="1"/>
</dbReference>
<dbReference type="PANTHER" id="PTHR11571:SF224">
    <property type="entry name" value="HEMATOPOIETIC PROSTAGLANDIN D SYNTHASE"/>
    <property type="match status" value="1"/>
</dbReference>
<accession>A0A0P4VSA5</accession>
<evidence type="ECO:0000256" key="3">
    <source>
        <dbReference type="ARBA" id="ARBA00038317"/>
    </source>
</evidence>
<dbReference type="CDD" id="cd03192">
    <property type="entry name" value="GST_C_Sigma_like"/>
    <property type="match status" value="1"/>
</dbReference>
<dbReference type="SFLD" id="SFLDG00363">
    <property type="entry name" value="AMPS_(cytGST):_Alpha-__Mu-__Pi"/>
    <property type="match status" value="1"/>
</dbReference>
<dbReference type="InterPro" id="IPR004045">
    <property type="entry name" value="Glutathione_S-Trfase_N"/>
</dbReference>
<dbReference type="InterPro" id="IPR036282">
    <property type="entry name" value="Glutathione-S-Trfase_C_sf"/>
</dbReference>
<dbReference type="Pfam" id="PF14497">
    <property type="entry name" value="GST_C_3"/>
    <property type="match status" value="1"/>
</dbReference>
<feature type="domain" description="GST N-terminal" evidence="5">
    <location>
        <begin position="2"/>
        <end position="79"/>
    </location>
</feature>
<evidence type="ECO:0000259" key="5">
    <source>
        <dbReference type="PROSITE" id="PS50404"/>
    </source>
</evidence>
<name>A0A0P4VSA5_9HEMI</name>
<dbReference type="InterPro" id="IPR010987">
    <property type="entry name" value="Glutathione-S-Trfase_C-like"/>
</dbReference>
<sequence>MSKYRLTYFNVKGLGEPIRILLSYMDKEFEDFRLEKEDWPPRKKQTLFGKLPTLEIDGKVICESSAICRYLAVEAGLSGKNDWENLQIDMIVGTVMDIHFDIVTFVRENDPKKKEELRMKLLKETIPFYFEKYEERVKNNNYIANNSLSWADIFFIAYSECIDGLVETKSLDKYRHLNALKEKLYSIPNIKNWIQKRPDTR</sequence>
<protein>
    <recommendedName>
        <fullName evidence="1">glutathione transferase</fullName>
        <ecNumber evidence="1">2.5.1.18</ecNumber>
    </recommendedName>
</protein>
<dbReference type="FunFam" id="3.40.30.10:FF:000035">
    <property type="entry name" value="hematopoietic prostaglandin D synthase"/>
    <property type="match status" value="1"/>
</dbReference>